<evidence type="ECO:0000313" key="2">
    <source>
        <dbReference type="Proteomes" id="UP000017836"/>
    </source>
</evidence>
<dbReference type="Gramene" id="ERN19369">
    <property type="protein sequence ID" value="ERN19369"/>
    <property type="gene ID" value="AMTR_s00069p00131090"/>
</dbReference>
<protein>
    <submittedName>
        <fullName evidence="1">Uncharacterized protein</fullName>
    </submittedName>
</protein>
<dbReference type="Proteomes" id="UP000017836">
    <property type="component" value="Unassembled WGS sequence"/>
</dbReference>
<reference evidence="2" key="1">
    <citation type="journal article" date="2013" name="Science">
        <title>The Amborella genome and the evolution of flowering plants.</title>
        <authorList>
            <consortium name="Amborella Genome Project"/>
        </authorList>
    </citation>
    <scope>NUCLEOTIDE SEQUENCE [LARGE SCALE GENOMIC DNA]</scope>
</reference>
<name>U5DA36_AMBTC</name>
<gene>
    <name evidence="1" type="ORF">AMTR_s00069p00131090</name>
</gene>
<accession>U5DA36</accession>
<dbReference type="AlphaFoldDB" id="U5DA36"/>
<proteinExistence type="predicted"/>
<keyword evidence="2" id="KW-1185">Reference proteome</keyword>
<organism evidence="1 2">
    <name type="scientific">Amborella trichopoda</name>
    <dbReference type="NCBI Taxonomy" id="13333"/>
    <lineage>
        <taxon>Eukaryota</taxon>
        <taxon>Viridiplantae</taxon>
        <taxon>Streptophyta</taxon>
        <taxon>Embryophyta</taxon>
        <taxon>Tracheophyta</taxon>
        <taxon>Spermatophyta</taxon>
        <taxon>Magnoliopsida</taxon>
        <taxon>Amborellales</taxon>
        <taxon>Amborellaceae</taxon>
        <taxon>Amborella</taxon>
    </lineage>
</organism>
<dbReference type="HOGENOM" id="CLU_2779248_0_0_1"/>
<evidence type="ECO:0000313" key="1">
    <source>
        <dbReference type="EMBL" id="ERN19369.1"/>
    </source>
</evidence>
<sequence>MTPKLIITERSLLRKDGLCEHIGQLVGALRFLPCSCIVYFALDSMDNVCLLFIKEKNKILHPKLLVMNW</sequence>
<dbReference type="EMBL" id="KI392069">
    <property type="protein sequence ID" value="ERN19369.1"/>
    <property type="molecule type" value="Genomic_DNA"/>
</dbReference>